<dbReference type="PANTHER" id="PTHR46680:SF3">
    <property type="entry name" value="NF-KAPPA-B INHIBITOR CACTUS"/>
    <property type="match status" value="1"/>
</dbReference>
<evidence type="ECO:0000256" key="1">
    <source>
        <dbReference type="ARBA" id="ARBA00022737"/>
    </source>
</evidence>
<dbReference type="Gene3D" id="1.25.40.20">
    <property type="entry name" value="Ankyrin repeat-containing domain"/>
    <property type="match status" value="1"/>
</dbReference>
<evidence type="ECO:0000256" key="3">
    <source>
        <dbReference type="PROSITE-ProRule" id="PRU00023"/>
    </source>
</evidence>
<evidence type="ECO:0000313" key="5">
    <source>
        <dbReference type="EMBL" id="CAD7684569.1"/>
    </source>
</evidence>
<feature type="region of interest" description="Disordered" evidence="4">
    <location>
        <begin position="189"/>
        <end position="230"/>
    </location>
</feature>
<dbReference type="PROSITE" id="PS50088">
    <property type="entry name" value="ANK_REPEAT"/>
    <property type="match status" value="1"/>
</dbReference>
<keyword evidence="6" id="KW-1185">Reference proteome</keyword>
<dbReference type="SUPFAM" id="SSF48403">
    <property type="entry name" value="Ankyrin repeat"/>
    <property type="match status" value="1"/>
</dbReference>
<evidence type="ECO:0000256" key="4">
    <source>
        <dbReference type="SAM" id="MobiDB-lite"/>
    </source>
</evidence>
<dbReference type="InterPro" id="IPR002110">
    <property type="entry name" value="Ankyrin_rpt"/>
</dbReference>
<proteinExistence type="predicted"/>
<dbReference type="GO" id="GO:0051059">
    <property type="term" value="F:NF-kappaB binding"/>
    <property type="evidence" value="ECO:0007669"/>
    <property type="project" value="TreeGrafter"/>
</dbReference>
<feature type="region of interest" description="Disordered" evidence="4">
    <location>
        <begin position="318"/>
        <end position="359"/>
    </location>
</feature>
<dbReference type="EMBL" id="CAJHUB010000758">
    <property type="protein sequence ID" value="CAD7684569.1"/>
    <property type="molecule type" value="Genomic_DNA"/>
</dbReference>
<keyword evidence="2 3" id="KW-0040">ANK repeat</keyword>
<feature type="region of interest" description="Disordered" evidence="4">
    <location>
        <begin position="1"/>
        <end position="73"/>
    </location>
</feature>
<gene>
    <name evidence="5" type="ORF">NYPRO_LOCUS17362</name>
</gene>
<dbReference type="InterPro" id="IPR051070">
    <property type="entry name" value="NF-kappa-B_inhibitor"/>
</dbReference>
<evidence type="ECO:0000256" key="2">
    <source>
        <dbReference type="ARBA" id="ARBA00023043"/>
    </source>
</evidence>
<dbReference type="InterPro" id="IPR011029">
    <property type="entry name" value="DEATH-like_dom_sf"/>
</dbReference>
<keyword evidence="1" id="KW-0677">Repeat</keyword>
<feature type="compositionally biased region" description="Polar residues" evidence="4">
    <location>
        <begin position="9"/>
        <end position="18"/>
    </location>
</feature>
<dbReference type="GO" id="GO:0071356">
    <property type="term" value="P:cellular response to tumor necrosis factor"/>
    <property type="evidence" value="ECO:0007669"/>
    <property type="project" value="TreeGrafter"/>
</dbReference>
<dbReference type="GO" id="GO:0005829">
    <property type="term" value="C:cytosol"/>
    <property type="evidence" value="ECO:0007669"/>
    <property type="project" value="TreeGrafter"/>
</dbReference>
<accession>A0A811Z8T0</accession>
<reference evidence="5" key="1">
    <citation type="submission" date="2020-12" db="EMBL/GenBank/DDBJ databases">
        <authorList>
            <consortium name="Molecular Ecology Group"/>
        </authorList>
    </citation>
    <scope>NUCLEOTIDE SEQUENCE</scope>
    <source>
        <strain evidence="5">TBG_1078</strain>
    </source>
</reference>
<feature type="compositionally biased region" description="Low complexity" evidence="4">
    <location>
        <begin position="194"/>
        <end position="205"/>
    </location>
</feature>
<protein>
    <submittedName>
        <fullName evidence="5">(raccoon dog) hypothetical protein</fullName>
    </submittedName>
</protein>
<dbReference type="PANTHER" id="PTHR46680">
    <property type="entry name" value="NF-KAPPA-B INHIBITOR ALPHA"/>
    <property type="match status" value="1"/>
</dbReference>
<feature type="repeat" description="ANK" evidence="3">
    <location>
        <begin position="158"/>
        <end position="190"/>
    </location>
</feature>
<dbReference type="Proteomes" id="UP000645828">
    <property type="component" value="Unassembled WGS sequence"/>
</dbReference>
<dbReference type="Pfam" id="PF00023">
    <property type="entry name" value="Ank"/>
    <property type="match status" value="1"/>
</dbReference>
<dbReference type="SMART" id="SM00248">
    <property type="entry name" value="ANK"/>
    <property type="match status" value="1"/>
</dbReference>
<dbReference type="InterPro" id="IPR036770">
    <property type="entry name" value="Ankyrin_rpt-contain_sf"/>
</dbReference>
<comment type="caution">
    <text evidence="5">The sequence shown here is derived from an EMBL/GenBank/DDBJ whole genome shotgun (WGS) entry which is preliminary data.</text>
</comment>
<dbReference type="Gene3D" id="1.10.533.10">
    <property type="entry name" value="Death Domain, Fas"/>
    <property type="match status" value="1"/>
</dbReference>
<dbReference type="PROSITE" id="PS50297">
    <property type="entry name" value="ANK_REP_REGION"/>
    <property type="match status" value="1"/>
</dbReference>
<feature type="compositionally biased region" description="Basic and acidic residues" evidence="4">
    <location>
        <begin position="318"/>
        <end position="327"/>
    </location>
</feature>
<organism evidence="5 6">
    <name type="scientific">Nyctereutes procyonoides</name>
    <name type="common">Raccoon dog</name>
    <name type="synonym">Canis procyonoides</name>
    <dbReference type="NCBI Taxonomy" id="34880"/>
    <lineage>
        <taxon>Eukaryota</taxon>
        <taxon>Metazoa</taxon>
        <taxon>Chordata</taxon>
        <taxon>Craniata</taxon>
        <taxon>Vertebrata</taxon>
        <taxon>Euteleostomi</taxon>
        <taxon>Mammalia</taxon>
        <taxon>Eutheria</taxon>
        <taxon>Laurasiatheria</taxon>
        <taxon>Carnivora</taxon>
        <taxon>Caniformia</taxon>
        <taxon>Canidae</taxon>
        <taxon>Nyctereutes</taxon>
    </lineage>
</organism>
<dbReference type="AlphaFoldDB" id="A0A811Z8T0"/>
<evidence type="ECO:0000313" key="6">
    <source>
        <dbReference type="Proteomes" id="UP000645828"/>
    </source>
</evidence>
<sequence>MKGGLGGPRNQTSGSMHQEPNVGFDPKSPGSRPGPKAGAKPLCHPGTPKGLLSYPCAWRDPGDPGSSPTSRSWCMEPASPSAYGQGYCPTLGPASVSSLVSTGHTATPGSLLEGRPEGQRPLHLRVVPRHGGNPTLQKPPNLNATSTLCANVNARTSAGNTPLHLAAGLGSPTLTRLLLKAGADIHAENEEPLRPLSSPPSSGSDSDSEGPERDIRGSSRGHTPLDLTRSTKVKTLLLNAAQDTMAPPLTPPSPPGPELPLENAVLQNLEHLLDGPGAQGSWAELAERLGLRSLLVDLAGLLGTLSDMGLEEGVRLLRGPEARDKLPSTESVEQEAEKLGSPPEPPGGLCHGHPQPQVH</sequence>
<name>A0A811Z8T0_NYCPR</name>